<protein>
    <submittedName>
        <fullName evidence="8">SpoIIE family protein phosphatase</fullName>
    </submittedName>
</protein>
<evidence type="ECO:0000259" key="7">
    <source>
        <dbReference type="PROSITE" id="PS50921"/>
    </source>
</evidence>
<dbReference type="SMART" id="SM01012">
    <property type="entry name" value="ANTAR"/>
    <property type="match status" value="1"/>
</dbReference>
<dbReference type="RefSeq" id="WP_329500781.1">
    <property type="nucleotide sequence ID" value="NZ_CP108460.1"/>
</dbReference>
<keyword evidence="4" id="KW-0805">Transcription regulation</keyword>
<dbReference type="Gene3D" id="3.60.40.10">
    <property type="entry name" value="PPM-type phosphatase domain"/>
    <property type="match status" value="1"/>
</dbReference>
<keyword evidence="5" id="KW-0804">Transcription</keyword>
<dbReference type="PANTHER" id="PTHR43156">
    <property type="entry name" value="STAGE II SPORULATION PROTEIN E-RELATED"/>
    <property type="match status" value="1"/>
</dbReference>
<feature type="domain" description="ANTAR" evidence="7">
    <location>
        <begin position="15"/>
        <end position="76"/>
    </location>
</feature>
<organism evidence="8 9">
    <name type="scientific">Kitasatospora herbaricolor</name>
    <dbReference type="NCBI Taxonomy" id="68217"/>
    <lineage>
        <taxon>Bacteria</taxon>
        <taxon>Bacillati</taxon>
        <taxon>Actinomycetota</taxon>
        <taxon>Actinomycetes</taxon>
        <taxon>Kitasatosporales</taxon>
        <taxon>Streptomycetaceae</taxon>
        <taxon>Kitasatospora</taxon>
    </lineage>
</organism>
<keyword evidence="2" id="KW-0418">Kinase</keyword>
<evidence type="ECO:0000256" key="6">
    <source>
        <dbReference type="SAM" id="MobiDB-lite"/>
    </source>
</evidence>
<dbReference type="SUPFAM" id="SSF81606">
    <property type="entry name" value="PP2C-like"/>
    <property type="match status" value="1"/>
</dbReference>
<dbReference type="EMBL" id="CP108482">
    <property type="protein sequence ID" value="WUS54684.1"/>
    <property type="molecule type" value="Genomic_DNA"/>
</dbReference>
<keyword evidence="1" id="KW-0808">Transferase</keyword>
<evidence type="ECO:0000256" key="4">
    <source>
        <dbReference type="ARBA" id="ARBA00023015"/>
    </source>
</evidence>
<dbReference type="InterPro" id="IPR003018">
    <property type="entry name" value="GAF"/>
</dbReference>
<dbReference type="Pfam" id="PF08447">
    <property type="entry name" value="PAS_3"/>
    <property type="match status" value="1"/>
</dbReference>
<sequence>MPEKGPENALQEATIDRLRAEVEGQRRAMRTRAVIEQAKGILVERLACSPDQAFEHLTRLSQDANRKLVDLAADLVGSVAPPEADPHPPAGDEPPPVVGPPTAPRGRGRRVTDQAPVLAAPGQRDLSTGGFAARYHLAASALSCAESPDELAALLMETALAPLGVSALAVTRLEPDGALRLVASHGVPAHQLSQWQRIPPQMSLPLTDAARRGATVWVHGRGEFGRRYPDLTGQDLVPGDTVCALPLRTGEQLIGAIKLGWPGTCTPTADLQRHLSALARLCAGELLRVLALGPEGGGAPFPAGEPWFQAVLDALLDPVLILHAVRAGDGTVTASTVAASTVTDGTVTDGTVTDGTVTDLRVVHANAATVDLAGRTGAALTGRLLSELYPGMVASGTFRQLIDVAVGREPYLGAAEQFVEVVGGAVHGSSMTLRATPFLDGVLVSWRAHDEQERREAQLAQAQRLAGLGTWQWRVADDRFDCSPEVFRLLGLPRPARPGHLTAAEAESAIAPGDRQAVRRAARRLLDGERAAALEFRIVRPDGVGRVVRAMAEAVPGPTPGSPVLAVRGVVQDVTAWWRTEEALVATRSRLAEQVRRTADEHRAVLALQHALMDVPGGPPTPGLEVAARYLPAESEAKVGGDWYDALSLPDGTVLIVVGDVSGHGLRAAAGMAQLRDALRGMAFTGAEPAQLLERLNQMLCHLGGGFIATAVCGLLDPADRTLTWARAGHLPPLLVHHGAARHLELLPGPILGAVPHGVYRSTVLRLDPDDLVLLFTDGLIERRGEDLALGLDRLARAVEDYRVPGLDGCLDHVLRRLKAPNPRDDTCVVGLRLS</sequence>
<evidence type="ECO:0000256" key="3">
    <source>
        <dbReference type="ARBA" id="ARBA00022801"/>
    </source>
</evidence>
<dbReference type="SUPFAM" id="SSF55781">
    <property type="entry name" value="GAF domain-like"/>
    <property type="match status" value="1"/>
</dbReference>
<dbReference type="Pfam" id="PF07228">
    <property type="entry name" value="SpoIIE"/>
    <property type="match status" value="1"/>
</dbReference>
<dbReference type="InterPro" id="IPR036457">
    <property type="entry name" value="PPM-type-like_dom_sf"/>
</dbReference>
<feature type="region of interest" description="Disordered" evidence="6">
    <location>
        <begin position="78"/>
        <end position="123"/>
    </location>
</feature>
<reference evidence="8 9" key="1">
    <citation type="submission" date="2022-10" db="EMBL/GenBank/DDBJ databases">
        <title>The complete genomes of actinobacterial strains from the NBC collection.</title>
        <authorList>
            <person name="Joergensen T.S."/>
            <person name="Alvarez Arevalo M."/>
            <person name="Sterndorff E.B."/>
            <person name="Faurdal D."/>
            <person name="Vuksanovic O."/>
            <person name="Mourched A.-S."/>
            <person name="Charusanti P."/>
            <person name="Shaw S."/>
            <person name="Blin K."/>
            <person name="Weber T."/>
        </authorList>
    </citation>
    <scope>NUCLEOTIDE SEQUENCE [LARGE SCALE GENOMIC DNA]</scope>
    <source>
        <strain evidence="8 9">NBC_01247</strain>
    </source>
</reference>
<accession>A0ABZ1W1I1</accession>
<dbReference type="Proteomes" id="UP001432014">
    <property type="component" value="Chromosome"/>
</dbReference>
<dbReference type="PROSITE" id="PS50921">
    <property type="entry name" value="ANTAR"/>
    <property type="match status" value="1"/>
</dbReference>
<dbReference type="InterPro" id="IPR035965">
    <property type="entry name" value="PAS-like_dom_sf"/>
</dbReference>
<dbReference type="InterPro" id="IPR013655">
    <property type="entry name" value="PAS_fold_3"/>
</dbReference>
<dbReference type="PANTHER" id="PTHR43156:SF2">
    <property type="entry name" value="STAGE II SPORULATION PROTEIN E"/>
    <property type="match status" value="1"/>
</dbReference>
<keyword evidence="3" id="KW-0378">Hydrolase</keyword>
<dbReference type="InterPro" id="IPR011006">
    <property type="entry name" value="CheY-like_superfamily"/>
</dbReference>
<dbReference type="InterPro" id="IPR029016">
    <property type="entry name" value="GAF-like_dom_sf"/>
</dbReference>
<dbReference type="InterPro" id="IPR001932">
    <property type="entry name" value="PPM-type_phosphatase-like_dom"/>
</dbReference>
<dbReference type="Gene3D" id="3.30.450.20">
    <property type="entry name" value="PAS domain"/>
    <property type="match status" value="1"/>
</dbReference>
<proteinExistence type="predicted"/>
<dbReference type="InterPro" id="IPR052016">
    <property type="entry name" value="Bact_Sigma-Reg"/>
</dbReference>
<dbReference type="Pfam" id="PF03861">
    <property type="entry name" value="ANTAR"/>
    <property type="match status" value="1"/>
</dbReference>
<evidence type="ECO:0000256" key="5">
    <source>
        <dbReference type="ARBA" id="ARBA00023163"/>
    </source>
</evidence>
<feature type="compositionally biased region" description="Pro residues" evidence="6">
    <location>
        <begin position="87"/>
        <end position="103"/>
    </location>
</feature>
<dbReference type="SMART" id="SM00331">
    <property type="entry name" value="PP2C_SIG"/>
    <property type="match status" value="1"/>
</dbReference>
<evidence type="ECO:0000313" key="9">
    <source>
        <dbReference type="Proteomes" id="UP001432014"/>
    </source>
</evidence>
<dbReference type="Gene3D" id="1.10.10.10">
    <property type="entry name" value="Winged helix-like DNA-binding domain superfamily/Winged helix DNA-binding domain"/>
    <property type="match status" value="1"/>
</dbReference>
<keyword evidence="9" id="KW-1185">Reference proteome</keyword>
<dbReference type="InterPro" id="IPR036388">
    <property type="entry name" value="WH-like_DNA-bd_sf"/>
</dbReference>
<evidence type="ECO:0000256" key="1">
    <source>
        <dbReference type="ARBA" id="ARBA00022679"/>
    </source>
</evidence>
<dbReference type="SUPFAM" id="SSF52172">
    <property type="entry name" value="CheY-like"/>
    <property type="match status" value="1"/>
</dbReference>
<gene>
    <name evidence="8" type="ORF">OG469_03670</name>
</gene>
<dbReference type="InterPro" id="IPR005561">
    <property type="entry name" value="ANTAR"/>
</dbReference>
<dbReference type="Gene3D" id="3.30.450.40">
    <property type="match status" value="1"/>
</dbReference>
<dbReference type="SUPFAM" id="SSF55785">
    <property type="entry name" value="PYP-like sensor domain (PAS domain)"/>
    <property type="match status" value="1"/>
</dbReference>
<name>A0ABZ1W1I1_9ACTN</name>
<evidence type="ECO:0000256" key="2">
    <source>
        <dbReference type="ARBA" id="ARBA00022777"/>
    </source>
</evidence>
<dbReference type="Pfam" id="PF13185">
    <property type="entry name" value="GAF_2"/>
    <property type="match status" value="1"/>
</dbReference>
<evidence type="ECO:0000313" key="8">
    <source>
        <dbReference type="EMBL" id="WUS54684.1"/>
    </source>
</evidence>